<proteinExistence type="inferred from homology"/>
<dbReference type="GO" id="GO:0020037">
    <property type="term" value="F:heme binding"/>
    <property type="evidence" value="ECO:0007669"/>
    <property type="project" value="InterPro"/>
</dbReference>
<dbReference type="GO" id="GO:0010268">
    <property type="term" value="P:brassinosteroid homeostasis"/>
    <property type="evidence" value="ECO:0007669"/>
    <property type="project" value="TreeGrafter"/>
</dbReference>
<evidence type="ECO:0000256" key="3">
    <source>
        <dbReference type="ARBA" id="ARBA00023004"/>
    </source>
</evidence>
<dbReference type="Gene3D" id="1.10.630.10">
    <property type="entry name" value="Cytochrome P450"/>
    <property type="match status" value="1"/>
</dbReference>
<dbReference type="PRINTS" id="PR00359">
    <property type="entry name" value="BP450"/>
</dbReference>
<feature type="transmembrane region" description="Helical" evidence="4">
    <location>
        <begin position="6"/>
        <end position="22"/>
    </location>
</feature>
<dbReference type="InterPro" id="IPR001128">
    <property type="entry name" value="Cyt_P450"/>
</dbReference>
<keyword evidence="3" id="KW-0408">Iron</keyword>
<sequence length="421" mass="48783">MEGVSVWLLYVFGALLVLRFLLRNLNWFLYEHKLGEKQYYLPPGDMGWPLIGNMCSFFSALRTNNPESFMDSFYTRIYSSVCFVAFDVVVSSQRDSARKALMIWKNWIYKALMFGNPSVMVTTPEACKRVLADDNKFTVGWPRATVELMGKKSFISIYYEEHKHLRRLTSASINGYEALSVYLTYIEEAVIIKEDAHVMENLEKEFTALNYGLRAMPINLPGFGFYTALKAKDMMNALIDVEEENGKKLSGEDITDILLMYLNAGHESSGHIIMWATYFLQTIHTSSRKLSSTLLLTIIHLLKQEEQEEIVRKRPPTQKGLSLAEVRKMEYLSKVIDETLRLISFSLTVFREAKSDVNINGYLVAKGWKVLVWFRSVHLDPEIYPNPKEFNPERWNPCELSLDWNCKHLSEEDNMETEFQI</sequence>
<dbReference type="GO" id="GO:0051777">
    <property type="term" value="F:ent-kaurenoic acid monooxygenase activity"/>
    <property type="evidence" value="ECO:0007669"/>
    <property type="project" value="TreeGrafter"/>
</dbReference>
<dbReference type="AlphaFoldDB" id="A0A4D6KLC9"/>
<keyword evidence="4" id="KW-0812">Transmembrane</keyword>
<dbReference type="GO" id="GO:0005783">
    <property type="term" value="C:endoplasmic reticulum"/>
    <property type="evidence" value="ECO:0007669"/>
    <property type="project" value="TreeGrafter"/>
</dbReference>
<dbReference type="InterPro" id="IPR036396">
    <property type="entry name" value="Cyt_P450_sf"/>
</dbReference>
<keyword evidence="4" id="KW-0472">Membrane</keyword>
<dbReference type="InterPro" id="IPR002397">
    <property type="entry name" value="Cyt_P450_B"/>
</dbReference>
<evidence type="ECO:0000256" key="1">
    <source>
        <dbReference type="ARBA" id="ARBA00010617"/>
    </source>
</evidence>
<organism evidence="5 6">
    <name type="scientific">Vigna unguiculata</name>
    <name type="common">Cowpea</name>
    <dbReference type="NCBI Taxonomy" id="3917"/>
    <lineage>
        <taxon>Eukaryota</taxon>
        <taxon>Viridiplantae</taxon>
        <taxon>Streptophyta</taxon>
        <taxon>Embryophyta</taxon>
        <taxon>Tracheophyta</taxon>
        <taxon>Spermatophyta</taxon>
        <taxon>Magnoliopsida</taxon>
        <taxon>eudicotyledons</taxon>
        <taxon>Gunneridae</taxon>
        <taxon>Pentapetalae</taxon>
        <taxon>rosids</taxon>
        <taxon>fabids</taxon>
        <taxon>Fabales</taxon>
        <taxon>Fabaceae</taxon>
        <taxon>Papilionoideae</taxon>
        <taxon>50 kb inversion clade</taxon>
        <taxon>NPAAA clade</taxon>
        <taxon>indigoferoid/millettioid clade</taxon>
        <taxon>Phaseoleae</taxon>
        <taxon>Vigna</taxon>
    </lineage>
</organism>
<dbReference type="Pfam" id="PF00067">
    <property type="entry name" value="p450"/>
    <property type="match status" value="1"/>
</dbReference>
<dbReference type="SUPFAM" id="SSF48264">
    <property type="entry name" value="Cytochrome P450"/>
    <property type="match status" value="1"/>
</dbReference>
<evidence type="ECO:0000313" key="5">
    <source>
        <dbReference type="EMBL" id="QCD77415.1"/>
    </source>
</evidence>
<dbReference type="PANTHER" id="PTHR24286:SF356">
    <property type="entry name" value="ENT-KAURENOIC ACID OXIDASE 2"/>
    <property type="match status" value="1"/>
</dbReference>
<accession>A0A4D6KLC9</accession>
<dbReference type="GO" id="GO:0016132">
    <property type="term" value="P:brassinosteroid biosynthetic process"/>
    <property type="evidence" value="ECO:0007669"/>
    <property type="project" value="TreeGrafter"/>
</dbReference>
<keyword evidence="4" id="KW-1133">Transmembrane helix</keyword>
<evidence type="ECO:0000256" key="4">
    <source>
        <dbReference type="SAM" id="Phobius"/>
    </source>
</evidence>
<dbReference type="PANTHER" id="PTHR24286">
    <property type="entry name" value="CYTOCHROME P450 26"/>
    <property type="match status" value="1"/>
</dbReference>
<dbReference type="EMBL" id="CP039345">
    <property type="protein sequence ID" value="QCD77415.1"/>
    <property type="molecule type" value="Genomic_DNA"/>
</dbReference>
<comment type="similarity">
    <text evidence="1">Belongs to the cytochrome P450 family.</text>
</comment>
<name>A0A4D6KLC9_VIGUN</name>
<gene>
    <name evidence="5" type="ORF">DEO72_LG1g1039</name>
</gene>
<keyword evidence="6" id="KW-1185">Reference proteome</keyword>
<keyword evidence="2" id="KW-0479">Metal-binding</keyword>
<evidence type="ECO:0000313" key="6">
    <source>
        <dbReference type="Proteomes" id="UP000501690"/>
    </source>
</evidence>
<dbReference type="GO" id="GO:0005506">
    <property type="term" value="F:iron ion binding"/>
    <property type="evidence" value="ECO:0007669"/>
    <property type="project" value="InterPro"/>
</dbReference>
<dbReference type="GO" id="GO:0016125">
    <property type="term" value="P:sterol metabolic process"/>
    <property type="evidence" value="ECO:0007669"/>
    <property type="project" value="TreeGrafter"/>
</dbReference>
<dbReference type="Proteomes" id="UP000501690">
    <property type="component" value="Linkage Group LG1"/>
</dbReference>
<evidence type="ECO:0000256" key="2">
    <source>
        <dbReference type="ARBA" id="ARBA00022723"/>
    </source>
</evidence>
<reference evidence="5 6" key="1">
    <citation type="submission" date="2019-04" db="EMBL/GenBank/DDBJ databases">
        <title>An improved genome assembly and genetic linkage map for asparagus bean, Vigna unguiculata ssp. sesquipedialis.</title>
        <authorList>
            <person name="Xia Q."/>
            <person name="Zhang R."/>
            <person name="Dong Y."/>
        </authorList>
    </citation>
    <scope>NUCLEOTIDE SEQUENCE [LARGE SCALE GENOMIC DNA]</scope>
    <source>
        <tissue evidence="5">Leaf</tissue>
    </source>
</reference>
<protein>
    <submittedName>
        <fullName evidence="5">Ent-kaurenoic acid hydroxylase</fullName>
    </submittedName>
</protein>